<evidence type="ECO:0000256" key="1">
    <source>
        <dbReference type="ARBA" id="ARBA00004141"/>
    </source>
</evidence>
<protein>
    <submittedName>
        <fullName evidence="8">GtrA-like protein</fullName>
    </submittedName>
</protein>
<evidence type="ECO:0000259" key="7">
    <source>
        <dbReference type="Pfam" id="PF04138"/>
    </source>
</evidence>
<proteinExistence type="inferred from homology"/>
<keyword evidence="9" id="KW-1185">Reference proteome</keyword>
<feature type="transmembrane region" description="Helical" evidence="6">
    <location>
        <begin position="47"/>
        <end position="66"/>
    </location>
</feature>
<dbReference type="GO" id="GO:0005886">
    <property type="term" value="C:plasma membrane"/>
    <property type="evidence" value="ECO:0007669"/>
    <property type="project" value="TreeGrafter"/>
</dbReference>
<keyword evidence="5 6" id="KW-0472">Membrane</keyword>
<feature type="transmembrane region" description="Helical" evidence="6">
    <location>
        <begin position="78"/>
        <end position="100"/>
    </location>
</feature>
<comment type="similarity">
    <text evidence="2">Belongs to the GtrA family.</text>
</comment>
<sequence length="153" mass="16179">MTPDLRRPGPAALARLFRFVVVGLVNNAVGYGLFVVQSLAGVGHTEAMTVSYVVGMAVSFWGNRAWTFGHDGPLWPTVLRFLGANAVGYGVNYVLLTALVEGWGWPQIPAQLAATAVVAACTFTLMRLWVFPPAVRASSGAEAAEEAARGSSL</sequence>
<evidence type="ECO:0000256" key="3">
    <source>
        <dbReference type="ARBA" id="ARBA00022692"/>
    </source>
</evidence>
<name>A0A127A306_9MICC</name>
<dbReference type="Proteomes" id="UP000070134">
    <property type="component" value="Chromosome"/>
</dbReference>
<evidence type="ECO:0000256" key="5">
    <source>
        <dbReference type="ARBA" id="ARBA00023136"/>
    </source>
</evidence>
<dbReference type="InterPro" id="IPR007267">
    <property type="entry name" value="GtrA_DPMS_TM"/>
</dbReference>
<dbReference type="KEGG" id="satk:SA2016_2614"/>
<dbReference type="GO" id="GO:0000271">
    <property type="term" value="P:polysaccharide biosynthetic process"/>
    <property type="evidence" value="ECO:0007669"/>
    <property type="project" value="InterPro"/>
</dbReference>
<reference evidence="8 9" key="1">
    <citation type="submission" date="2016-02" db="EMBL/GenBank/DDBJ databases">
        <title>Complete genome of Sinomonas atrocyanea KCTC 3377.</title>
        <authorList>
            <person name="Kim K.M."/>
        </authorList>
    </citation>
    <scope>NUCLEOTIDE SEQUENCE [LARGE SCALE GENOMIC DNA]</scope>
    <source>
        <strain evidence="8 9">KCTC 3377</strain>
    </source>
</reference>
<comment type="subcellular location">
    <subcellularLocation>
        <location evidence="1">Membrane</location>
        <topology evidence="1">Multi-pass membrane protein</topology>
    </subcellularLocation>
</comment>
<evidence type="ECO:0000256" key="2">
    <source>
        <dbReference type="ARBA" id="ARBA00009399"/>
    </source>
</evidence>
<dbReference type="EMBL" id="CP014518">
    <property type="protein sequence ID" value="AMM33281.1"/>
    <property type="molecule type" value="Genomic_DNA"/>
</dbReference>
<dbReference type="PANTHER" id="PTHR38459:SF1">
    <property type="entry name" value="PROPHAGE BACTOPRENOL-LINKED GLUCOSE TRANSLOCASE HOMOLOG"/>
    <property type="match status" value="1"/>
</dbReference>
<evidence type="ECO:0000313" key="8">
    <source>
        <dbReference type="EMBL" id="AMM33281.1"/>
    </source>
</evidence>
<feature type="domain" description="GtrA/DPMS transmembrane" evidence="7">
    <location>
        <begin position="18"/>
        <end position="131"/>
    </location>
</feature>
<dbReference type="RefSeq" id="WP_066498733.1">
    <property type="nucleotide sequence ID" value="NZ_BJMO01000011.1"/>
</dbReference>
<accession>A0A127A306</accession>
<keyword evidence="4 6" id="KW-1133">Transmembrane helix</keyword>
<organism evidence="8 9">
    <name type="scientific">Sinomonas atrocyanea</name>
    <dbReference type="NCBI Taxonomy" id="37927"/>
    <lineage>
        <taxon>Bacteria</taxon>
        <taxon>Bacillati</taxon>
        <taxon>Actinomycetota</taxon>
        <taxon>Actinomycetes</taxon>
        <taxon>Micrococcales</taxon>
        <taxon>Micrococcaceae</taxon>
        <taxon>Sinomonas</taxon>
    </lineage>
</organism>
<evidence type="ECO:0000313" key="9">
    <source>
        <dbReference type="Proteomes" id="UP000070134"/>
    </source>
</evidence>
<feature type="transmembrane region" description="Helical" evidence="6">
    <location>
        <begin position="112"/>
        <end position="130"/>
    </location>
</feature>
<dbReference type="InterPro" id="IPR051401">
    <property type="entry name" value="GtrA_CellWall_Glycosyl"/>
</dbReference>
<gene>
    <name evidence="8" type="ORF">SA2016_2614</name>
</gene>
<dbReference type="Pfam" id="PF04138">
    <property type="entry name" value="GtrA_DPMS_TM"/>
    <property type="match status" value="1"/>
</dbReference>
<keyword evidence="3 6" id="KW-0812">Transmembrane</keyword>
<feature type="transmembrane region" description="Helical" evidence="6">
    <location>
        <begin position="12"/>
        <end position="35"/>
    </location>
</feature>
<evidence type="ECO:0000256" key="6">
    <source>
        <dbReference type="SAM" id="Phobius"/>
    </source>
</evidence>
<evidence type="ECO:0000256" key="4">
    <source>
        <dbReference type="ARBA" id="ARBA00022989"/>
    </source>
</evidence>
<dbReference type="OrthoDB" id="3192123at2"/>
<dbReference type="AlphaFoldDB" id="A0A127A306"/>
<dbReference type="PANTHER" id="PTHR38459">
    <property type="entry name" value="PROPHAGE BACTOPRENOL-LINKED GLUCOSE TRANSLOCASE HOMOLOG"/>
    <property type="match status" value="1"/>
</dbReference>